<dbReference type="Gene3D" id="3.30.200.20">
    <property type="entry name" value="Phosphorylase Kinase, domain 1"/>
    <property type="match status" value="1"/>
</dbReference>
<evidence type="ECO:0000256" key="1">
    <source>
        <dbReference type="ARBA" id="ARBA00012513"/>
    </source>
</evidence>
<keyword evidence="4" id="KW-0547">Nucleotide-binding</keyword>
<dbReference type="SUPFAM" id="SSF56112">
    <property type="entry name" value="Protein kinase-like (PK-like)"/>
    <property type="match status" value="1"/>
</dbReference>
<dbReference type="InterPro" id="IPR008271">
    <property type="entry name" value="Ser/Thr_kinase_AS"/>
</dbReference>
<keyword evidence="8" id="KW-0472">Membrane</keyword>
<accession>A0A7Y0URY5</accession>
<dbReference type="PROSITE" id="PS50011">
    <property type="entry name" value="PROTEIN_KINASE_DOM"/>
    <property type="match status" value="1"/>
</dbReference>
<gene>
    <name evidence="10" type="ORF">HHJ77_01545</name>
</gene>
<sequence length="487" mass="51212">MIGANTVLNDRYRLVSVLAKGGMGVIWRGWDKRSQNVVAVKVLKDELSGQETFLARLRAEAINASRLHHPNLAAVFDWGETEGQGWIVMELVEGRPLSDILAGGHTLSWDQLAPILMQVAGGLQAAHAGSVIHRDVKPSNILISDKGVAKLTDFGISLAPRAEALTAVGMVMGTAQYLPPEQAMGHTATAAGDIYALGVIAYEALAGKRPFTGSTQVDIALAHVKNPVPPLPNTVAPEVAQLVYAMLEKDPALRPASAAEIQQRIRLLWHGEVPPAFTPRMSFARPTRPLEPTQGIPTVSEPDYDSRGADTLGMAPHEGEATHPADVSATSGTPATSTPPTASPGDSAPAAPLSVSPRPAAAVPASTATSPAKLGFGATTPPSPRRAAIPVSRTALENQNRKAAHRLEPSARRRADSRLDKHSGSERSKIIAAIVITAAVLVTLIIGLITSTQGHSASARVNYSQTLGESRIVTQTATEEDCLDPVG</sequence>
<dbReference type="AlphaFoldDB" id="A0A7Y0URY5"/>
<evidence type="ECO:0000313" key="10">
    <source>
        <dbReference type="EMBL" id="NMX02650.1"/>
    </source>
</evidence>
<keyword evidence="8" id="KW-1133">Transmembrane helix</keyword>
<protein>
    <recommendedName>
        <fullName evidence="1">non-specific serine/threonine protein kinase</fullName>
        <ecNumber evidence="1">2.7.11.1</ecNumber>
    </recommendedName>
</protein>
<evidence type="ECO:0000256" key="6">
    <source>
        <dbReference type="ARBA" id="ARBA00022840"/>
    </source>
</evidence>
<dbReference type="CDD" id="cd14014">
    <property type="entry name" value="STKc_PknB_like"/>
    <property type="match status" value="1"/>
</dbReference>
<keyword evidence="8" id="KW-0812">Transmembrane</keyword>
<organism evidence="10 11">
    <name type="scientific">Mobiluncus mulieris</name>
    <dbReference type="NCBI Taxonomy" id="2052"/>
    <lineage>
        <taxon>Bacteria</taxon>
        <taxon>Bacillati</taxon>
        <taxon>Actinomycetota</taxon>
        <taxon>Actinomycetes</taxon>
        <taxon>Actinomycetales</taxon>
        <taxon>Actinomycetaceae</taxon>
        <taxon>Mobiluncus</taxon>
    </lineage>
</organism>
<dbReference type="RefSeq" id="WP_169762162.1">
    <property type="nucleotide sequence ID" value="NZ_JABCUQ010000001.1"/>
</dbReference>
<feature type="domain" description="Protein kinase" evidence="9">
    <location>
        <begin position="12"/>
        <end position="273"/>
    </location>
</feature>
<dbReference type="Gene3D" id="1.10.510.10">
    <property type="entry name" value="Transferase(Phosphotransferase) domain 1"/>
    <property type="match status" value="1"/>
</dbReference>
<evidence type="ECO:0000256" key="8">
    <source>
        <dbReference type="SAM" id="Phobius"/>
    </source>
</evidence>
<dbReference type="PROSITE" id="PS00108">
    <property type="entry name" value="PROTEIN_KINASE_ST"/>
    <property type="match status" value="1"/>
</dbReference>
<evidence type="ECO:0000256" key="5">
    <source>
        <dbReference type="ARBA" id="ARBA00022777"/>
    </source>
</evidence>
<feature type="region of interest" description="Disordered" evidence="7">
    <location>
        <begin position="278"/>
        <end position="424"/>
    </location>
</feature>
<evidence type="ECO:0000313" key="11">
    <source>
        <dbReference type="Proteomes" id="UP000575397"/>
    </source>
</evidence>
<evidence type="ECO:0000256" key="7">
    <source>
        <dbReference type="SAM" id="MobiDB-lite"/>
    </source>
</evidence>
<dbReference type="InterPro" id="IPR011009">
    <property type="entry name" value="Kinase-like_dom_sf"/>
</dbReference>
<feature type="compositionally biased region" description="Low complexity" evidence="7">
    <location>
        <begin position="328"/>
        <end position="372"/>
    </location>
</feature>
<feature type="transmembrane region" description="Helical" evidence="8">
    <location>
        <begin position="430"/>
        <end position="450"/>
    </location>
</feature>
<feature type="compositionally biased region" description="Basic and acidic residues" evidence="7">
    <location>
        <begin position="405"/>
        <end position="424"/>
    </location>
</feature>
<evidence type="ECO:0000256" key="3">
    <source>
        <dbReference type="ARBA" id="ARBA00022679"/>
    </source>
</evidence>
<proteinExistence type="predicted"/>
<keyword evidence="6" id="KW-0067">ATP-binding</keyword>
<name>A0A7Y0URY5_9ACTO</name>
<dbReference type="GO" id="GO:0004674">
    <property type="term" value="F:protein serine/threonine kinase activity"/>
    <property type="evidence" value="ECO:0007669"/>
    <property type="project" value="UniProtKB-KW"/>
</dbReference>
<dbReference type="Pfam" id="PF00069">
    <property type="entry name" value="Pkinase"/>
    <property type="match status" value="1"/>
</dbReference>
<dbReference type="SMART" id="SM00220">
    <property type="entry name" value="S_TKc"/>
    <property type="match status" value="1"/>
</dbReference>
<dbReference type="EMBL" id="JABCUS010000003">
    <property type="protein sequence ID" value="NMX02650.1"/>
    <property type="molecule type" value="Genomic_DNA"/>
</dbReference>
<comment type="caution">
    <text evidence="10">The sequence shown here is derived from an EMBL/GenBank/DDBJ whole genome shotgun (WGS) entry which is preliminary data.</text>
</comment>
<evidence type="ECO:0000259" key="9">
    <source>
        <dbReference type="PROSITE" id="PS50011"/>
    </source>
</evidence>
<dbReference type="GO" id="GO:0005524">
    <property type="term" value="F:ATP binding"/>
    <property type="evidence" value="ECO:0007669"/>
    <property type="project" value="UniProtKB-KW"/>
</dbReference>
<dbReference type="PANTHER" id="PTHR43289">
    <property type="entry name" value="MITOGEN-ACTIVATED PROTEIN KINASE KINASE KINASE 20-RELATED"/>
    <property type="match status" value="1"/>
</dbReference>
<keyword evidence="3" id="KW-0808">Transferase</keyword>
<dbReference type="Proteomes" id="UP000575397">
    <property type="component" value="Unassembled WGS sequence"/>
</dbReference>
<dbReference type="EC" id="2.7.11.1" evidence="1"/>
<keyword evidence="5 10" id="KW-0418">Kinase</keyword>
<evidence type="ECO:0000256" key="4">
    <source>
        <dbReference type="ARBA" id="ARBA00022741"/>
    </source>
</evidence>
<reference evidence="10 11" key="1">
    <citation type="submission" date="2020-04" db="EMBL/GenBank/DDBJ databases">
        <title>Antimicrobial susceptibility and clonality of vaginal-derived multi-drug resistant Mobiluncus isolates in China.</title>
        <authorList>
            <person name="Zhang X."/>
        </authorList>
    </citation>
    <scope>NUCLEOTIDE SEQUENCE [LARGE SCALE GENOMIC DNA]</scope>
    <source>
        <strain evidence="10 11">12</strain>
    </source>
</reference>
<dbReference type="InterPro" id="IPR000719">
    <property type="entry name" value="Prot_kinase_dom"/>
</dbReference>
<evidence type="ECO:0000256" key="2">
    <source>
        <dbReference type="ARBA" id="ARBA00022527"/>
    </source>
</evidence>
<dbReference type="PANTHER" id="PTHR43289:SF6">
    <property type="entry name" value="SERINE_THREONINE-PROTEIN KINASE NEKL-3"/>
    <property type="match status" value="1"/>
</dbReference>
<keyword evidence="2" id="KW-0723">Serine/threonine-protein kinase</keyword>